<accession>A0A2Z7D051</accession>
<evidence type="ECO:0000313" key="2">
    <source>
        <dbReference type="Proteomes" id="UP000250235"/>
    </source>
</evidence>
<organism evidence="1 2">
    <name type="scientific">Dorcoceras hygrometricum</name>
    <dbReference type="NCBI Taxonomy" id="472368"/>
    <lineage>
        <taxon>Eukaryota</taxon>
        <taxon>Viridiplantae</taxon>
        <taxon>Streptophyta</taxon>
        <taxon>Embryophyta</taxon>
        <taxon>Tracheophyta</taxon>
        <taxon>Spermatophyta</taxon>
        <taxon>Magnoliopsida</taxon>
        <taxon>eudicotyledons</taxon>
        <taxon>Gunneridae</taxon>
        <taxon>Pentapetalae</taxon>
        <taxon>asterids</taxon>
        <taxon>lamiids</taxon>
        <taxon>Lamiales</taxon>
        <taxon>Gesneriaceae</taxon>
        <taxon>Didymocarpoideae</taxon>
        <taxon>Trichosporeae</taxon>
        <taxon>Loxocarpinae</taxon>
        <taxon>Dorcoceras</taxon>
    </lineage>
</organism>
<sequence>MQAKADQRSKHIQKMTKACKVRDPRTTLSVLYRTPFNGKKLVSNGLICTEAIYTRRIDDDDDVCIKKNIEIDDATISIDREKHRKVKQSTTMEKELISSVDC</sequence>
<proteinExistence type="predicted"/>
<reference evidence="1 2" key="1">
    <citation type="journal article" date="2015" name="Proc. Natl. Acad. Sci. U.S.A.">
        <title>The resurrection genome of Boea hygrometrica: A blueprint for survival of dehydration.</title>
        <authorList>
            <person name="Xiao L."/>
            <person name="Yang G."/>
            <person name="Zhang L."/>
            <person name="Yang X."/>
            <person name="Zhao S."/>
            <person name="Ji Z."/>
            <person name="Zhou Q."/>
            <person name="Hu M."/>
            <person name="Wang Y."/>
            <person name="Chen M."/>
            <person name="Xu Y."/>
            <person name="Jin H."/>
            <person name="Xiao X."/>
            <person name="Hu G."/>
            <person name="Bao F."/>
            <person name="Hu Y."/>
            <person name="Wan P."/>
            <person name="Li L."/>
            <person name="Deng X."/>
            <person name="Kuang T."/>
            <person name="Xiang C."/>
            <person name="Zhu J.K."/>
            <person name="Oliver M.J."/>
            <person name="He Y."/>
        </authorList>
    </citation>
    <scope>NUCLEOTIDE SEQUENCE [LARGE SCALE GENOMIC DNA]</scope>
    <source>
        <strain evidence="2">cv. XS01</strain>
    </source>
</reference>
<dbReference type="AlphaFoldDB" id="A0A2Z7D051"/>
<keyword evidence="2" id="KW-1185">Reference proteome</keyword>
<dbReference type="Proteomes" id="UP000250235">
    <property type="component" value="Unassembled WGS sequence"/>
</dbReference>
<protein>
    <submittedName>
        <fullName evidence="1">Uncharacterized protein</fullName>
    </submittedName>
</protein>
<gene>
    <name evidence="1" type="ORF">F511_26318</name>
</gene>
<name>A0A2Z7D051_9LAMI</name>
<evidence type="ECO:0000313" key="1">
    <source>
        <dbReference type="EMBL" id="KZV52480.1"/>
    </source>
</evidence>
<dbReference type="EMBL" id="KQ991056">
    <property type="protein sequence ID" value="KZV52480.1"/>
    <property type="molecule type" value="Genomic_DNA"/>
</dbReference>